<dbReference type="STRING" id="1798182.GA0061081_10243"/>
<reference evidence="2" key="1">
    <citation type="submission" date="2016-08" db="EMBL/GenBank/DDBJ databases">
        <authorList>
            <person name="Varghese N."/>
            <person name="Submissions Spin"/>
        </authorList>
    </citation>
    <scope>NUCLEOTIDE SEQUENCE [LARGE SCALE GENOMIC DNA]</scope>
    <source>
        <strain evidence="2">R-53248</strain>
    </source>
</reference>
<evidence type="ECO:0000313" key="2">
    <source>
        <dbReference type="Proteomes" id="UP000199670"/>
    </source>
</evidence>
<dbReference type="PROSITE" id="PS51257">
    <property type="entry name" value="PROKAR_LIPOPROTEIN"/>
    <property type="match status" value="1"/>
</dbReference>
<evidence type="ECO:0008006" key="3">
    <source>
        <dbReference type="Google" id="ProtNLM"/>
    </source>
</evidence>
<proteinExistence type="predicted"/>
<dbReference type="EMBL" id="FMAQ01000002">
    <property type="protein sequence ID" value="SCB84383.1"/>
    <property type="molecule type" value="Genomic_DNA"/>
</dbReference>
<dbReference type="RefSeq" id="WP_091346702.1">
    <property type="nucleotide sequence ID" value="NZ_FMAQ01000002.1"/>
</dbReference>
<evidence type="ECO:0000313" key="1">
    <source>
        <dbReference type="EMBL" id="SCB84383.1"/>
    </source>
</evidence>
<dbReference type="OrthoDB" id="9999251at2"/>
<protein>
    <recommendedName>
        <fullName evidence="3">Lipoprotein</fullName>
    </recommendedName>
</protein>
<dbReference type="Proteomes" id="UP000199670">
    <property type="component" value="Unassembled WGS sequence"/>
</dbReference>
<name>A0A1C3ZQ15_9GAMM</name>
<accession>A0A1C3ZQ15</accession>
<organism evidence="1 2">
    <name type="scientific">Gilliamella bombicola</name>
    <dbReference type="NCBI Taxonomy" id="1798182"/>
    <lineage>
        <taxon>Bacteria</taxon>
        <taxon>Pseudomonadati</taxon>
        <taxon>Pseudomonadota</taxon>
        <taxon>Gammaproteobacteria</taxon>
        <taxon>Orbales</taxon>
        <taxon>Orbaceae</taxon>
        <taxon>Gilliamella</taxon>
    </lineage>
</organism>
<dbReference type="AlphaFoldDB" id="A0A1C3ZQ15"/>
<keyword evidence="2" id="KW-1185">Reference proteome</keyword>
<gene>
    <name evidence="1" type="ORF">GA0061081_10243</name>
</gene>
<sequence>MKKIISVMCISVLSIVLVGCGDKNTITYDLKTGKATASGFDSKAPNLNGLGYMGIMNEISKNCNLDIATLAMNLNIDGKYTTKVCKNGITYKLINAK</sequence>